<evidence type="ECO:0000313" key="1">
    <source>
        <dbReference type="EMBL" id="TBU13552.1"/>
    </source>
</evidence>
<protein>
    <submittedName>
        <fullName evidence="1">Uncharacterized protein</fullName>
    </submittedName>
</protein>
<proteinExistence type="predicted"/>
<sequence>ETTEEIYFLKMKMFRFGDDNDLFYDVLQYTNNKDEEEICLNINLKRKRTRLFSDS</sequence>
<organism evidence="1 2">
    <name type="scientific">Hamiltosporidium tvaerminnensis</name>
    <dbReference type="NCBI Taxonomy" id="1176355"/>
    <lineage>
        <taxon>Eukaryota</taxon>
        <taxon>Fungi</taxon>
        <taxon>Fungi incertae sedis</taxon>
        <taxon>Microsporidia</taxon>
        <taxon>Dubosqiidae</taxon>
        <taxon>Hamiltosporidium</taxon>
    </lineage>
</organism>
<feature type="non-terminal residue" evidence="1">
    <location>
        <position position="1"/>
    </location>
</feature>
<evidence type="ECO:0000313" key="2">
    <source>
        <dbReference type="Proteomes" id="UP000292282"/>
    </source>
</evidence>
<name>A0A4V2JXY3_9MICR</name>
<dbReference type="AlphaFoldDB" id="A0A4V2JXY3"/>
<dbReference type="Proteomes" id="UP000292282">
    <property type="component" value="Unassembled WGS sequence"/>
</dbReference>
<accession>A0A4V2JXY3</accession>
<gene>
    <name evidence="1" type="ORF">CWI38_0396p0010</name>
</gene>
<dbReference type="EMBL" id="PITK01000396">
    <property type="protein sequence ID" value="TBU13552.1"/>
    <property type="molecule type" value="Genomic_DNA"/>
</dbReference>
<comment type="caution">
    <text evidence="1">The sequence shown here is derived from an EMBL/GenBank/DDBJ whole genome shotgun (WGS) entry which is preliminary data.</text>
</comment>
<keyword evidence="2" id="KW-1185">Reference proteome</keyword>
<dbReference type="VEuPathDB" id="MicrosporidiaDB:CWI38_0396p0010"/>
<reference evidence="1 2" key="1">
    <citation type="submission" date="2017-12" db="EMBL/GenBank/DDBJ databases">
        <authorList>
            <person name="Pombert J.-F."/>
            <person name="Haag K.L."/>
            <person name="Ebert D."/>
        </authorList>
    </citation>
    <scope>NUCLEOTIDE SEQUENCE [LARGE SCALE GENOMIC DNA]</scope>
    <source>
        <strain evidence="1">IL-G-3</strain>
    </source>
</reference>